<feature type="signal peptide" evidence="1">
    <location>
        <begin position="1"/>
        <end position="28"/>
    </location>
</feature>
<organism evidence="3 4">
    <name type="scientific">Limnohabitans radicicola</name>
    <dbReference type="NCBI Taxonomy" id="2771427"/>
    <lineage>
        <taxon>Bacteria</taxon>
        <taxon>Pseudomonadati</taxon>
        <taxon>Pseudomonadota</taxon>
        <taxon>Betaproteobacteria</taxon>
        <taxon>Burkholderiales</taxon>
        <taxon>Comamonadaceae</taxon>
        <taxon>Limnohabitans</taxon>
    </lineage>
</organism>
<sequence length="133" mass="15434">MAFRDFPLFGWRSAFLASVVGLATPAQAMTWTKIGETPEVVLHVNRNAVEKDDAIRRVWEMQDLKIADPDGVMSRRYMNEYDCQYKMHRISQMDSFSGPSLTGKKLFTVEEPGYWKKIPPYGLFTLTYIWLCK</sequence>
<feature type="domain" description="Surface-adhesin protein E-like" evidence="2">
    <location>
        <begin position="31"/>
        <end position="124"/>
    </location>
</feature>
<evidence type="ECO:0000256" key="1">
    <source>
        <dbReference type="SAM" id="SignalP"/>
    </source>
</evidence>
<name>A0A927FF62_9BURK</name>
<evidence type="ECO:0000259" key="2">
    <source>
        <dbReference type="Pfam" id="PF16747"/>
    </source>
</evidence>
<evidence type="ECO:0000313" key="3">
    <source>
        <dbReference type="EMBL" id="MBD8048928.1"/>
    </source>
</evidence>
<dbReference type="RefSeq" id="WP_191817440.1">
    <property type="nucleotide sequence ID" value="NZ_JACYFT010000001.1"/>
</dbReference>
<reference evidence="3" key="1">
    <citation type="submission" date="2020-09" db="EMBL/GenBank/DDBJ databases">
        <title>Genome seq and assembly of Limnohabitants sp.</title>
        <authorList>
            <person name="Chhetri G."/>
        </authorList>
    </citation>
    <scope>NUCLEOTIDE SEQUENCE</scope>
    <source>
        <strain evidence="3">JUR4</strain>
    </source>
</reference>
<dbReference type="Pfam" id="PF16747">
    <property type="entry name" value="Adhesin_E"/>
    <property type="match status" value="1"/>
</dbReference>
<gene>
    <name evidence="3" type="ORF">IC609_00105</name>
</gene>
<comment type="caution">
    <text evidence="3">The sequence shown here is derived from an EMBL/GenBank/DDBJ whole genome shotgun (WGS) entry which is preliminary data.</text>
</comment>
<proteinExistence type="predicted"/>
<protein>
    <recommendedName>
        <fullName evidence="2">Surface-adhesin protein E-like domain-containing protein</fullName>
    </recommendedName>
</protein>
<accession>A0A927FF62</accession>
<dbReference type="AlphaFoldDB" id="A0A927FF62"/>
<keyword evidence="1" id="KW-0732">Signal</keyword>
<evidence type="ECO:0000313" key="4">
    <source>
        <dbReference type="Proteomes" id="UP000647424"/>
    </source>
</evidence>
<dbReference type="Proteomes" id="UP000647424">
    <property type="component" value="Unassembled WGS sequence"/>
</dbReference>
<feature type="chain" id="PRO_5038058898" description="Surface-adhesin protein E-like domain-containing protein" evidence="1">
    <location>
        <begin position="29"/>
        <end position="133"/>
    </location>
</feature>
<keyword evidence="4" id="KW-1185">Reference proteome</keyword>
<dbReference type="EMBL" id="JACYFT010000001">
    <property type="protein sequence ID" value="MBD8048928.1"/>
    <property type="molecule type" value="Genomic_DNA"/>
</dbReference>
<dbReference type="InterPro" id="IPR031939">
    <property type="entry name" value="Adhesin_E-like"/>
</dbReference>